<proteinExistence type="predicted"/>
<accession>A0AAE1CUH3</accession>
<keyword evidence="3" id="KW-1185">Reference proteome</keyword>
<comment type="caution">
    <text evidence="2">The sequence shown here is derived from an EMBL/GenBank/DDBJ whole genome shotgun (WGS) entry which is preliminary data.</text>
</comment>
<feature type="signal peptide" evidence="1">
    <location>
        <begin position="1"/>
        <end position="24"/>
    </location>
</feature>
<protein>
    <recommendedName>
        <fullName evidence="4">Secreted protein</fullName>
    </recommendedName>
</protein>
<evidence type="ECO:0008006" key="4">
    <source>
        <dbReference type="Google" id="ProtNLM"/>
    </source>
</evidence>
<evidence type="ECO:0000313" key="2">
    <source>
        <dbReference type="EMBL" id="KAK3735634.1"/>
    </source>
</evidence>
<name>A0AAE1CUH3_9GAST</name>
<keyword evidence="1" id="KW-0732">Signal</keyword>
<feature type="chain" id="PRO_5042159822" description="Secreted protein" evidence="1">
    <location>
        <begin position="25"/>
        <end position="111"/>
    </location>
</feature>
<organism evidence="2 3">
    <name type="scientific">Elysia crispata</name>
    <name type="common">lettuce slug</name>
    <dbReference type="NCBI Taxonomy" id="231223"/>
    <lineage>
        <taxon>Eukaryota</taxon>
        <taxon>Metazoa</taxon>
        <taxon>Spiralia</taxon>
        <taxon>Lophotrochozoa</taxon>
        <taxon>Mollusca</taxon>
        <taxon>Gastropoda</taxon>
        <taxon>Heterobranchia</taxon>
        <taxon>Euthyneura</taxon>
        <taxon>Panpulmonata</taxon>
        <taxon>Sacoglossa</taxon>
        <taxon>Placobranchoidea</taxon>
        <taxon>Plakobranchidae</taxon>
        <taxon>Elysia</taxon>
    </lineage>
</organism>
<gene>
    <name evidence="2" type="ORF">RRG08_027930</name>
</gene>
<reference evidence="2" key="1">
    <citation type="journal article" date="2023" name="G3 (Bethesda)">
        <title>A reference genome for the long-term kleptoplast-retaining sea slug Elysia crispata morphotype clarki.</title>
        <authorList>
            <person name="Eastman K.E."/>
            <person name="Pendleton A.L."/>
            <person name="Shaikh M.A."/>
            <person name="Suttiyut T."/>
            <person name="Ogas R."/>
            <person name="Tomko P."/>
            <person name="Gavelis G."/>
            <person name="Widhalm J.R."/>
            <person name="Wisecaver J.H."/>
        </authorList>
    </citation>
    <scope>NUCLEOTIDE SEQUENCE</scope>
    <source>
        <strain evidence="2">ECLA1</strain>
    </source>
</reference>
<evidence type="ECO:0000256" key="1">
    <source>
        <dbReference type="SAM" id="SignalP"/>
    </source>
</evidence>
<evidence type="ECO:0000313" key="3">
    <source>
        <dbReference type="Proteomes" id="UP001283361"/>
    </source>
</evidence>
<dbReference type="Proteomes" id="UP001283361">
    <property type="component" value="Unassembled WGS sequence"/>
</dbReference>
<dbReference type="EMBL" id="JAWDGP010006776">
    <property type="protein sequence ID" value="KAK3735634.1"/>
    <property type="molecule type" value="Genomic_DNA"/>
</dbReference>
<sequence length="111" mass="11996">MTRRFKYTVIVALSSVCMMSVAYQQGSVFVAGRHNKAVTGCVPIAFSTAHNSANDVHRVLMSSPSPRCLNGAGCVCVYRRDLASAARCGHRDTFRPDCFGDGCVIISRPLP</sequence>
<dbReference type="AlphaFoldDB" id="A0AAE1CUH3"/>